<gene>
    <name evidence="1" type="ORF">STVIR_0767</name>
</gene>
<dbReference type="Proteomes" id="UP000011205">
    <property type="component" value="Unassembled WGS sequence"/>
</dbReference>
<sequence>MIAAARPGNPAEPARHTFADHEHALRTAAEAAGLTTSCRW</sequence>
<evidence type="ECO:0000313" key="1">
    <source>
        <dbReference type="EMBL" id="ELS58272.1"/>
    </source>
</evidence>
<evidence type="ECO:0000313" key="2">
    <source>
        <dbReference type="Proteomes" id="UP000011205"/>
    </source>
</evidence>
<dbReference type="PATRIC" id="fig|1160705.3.peg.762"/>
<accession>L8PSA2</accession>
<protein>
    <submittedName>
        <fullName evidence="1">Uncharacterized protein</fullName>
    </submittedName>
</protein>
<reference evidence="1 2" key="1">
    <citation type="journal article" date="2013" name="Genome Announc.">
        <title>Draft Genome Sequence of Streptomyces viridochromogenes Strain Tu57, Producer of Avilamycin.</title>
        <authorList>
            <person name="Gruning B.A."/>
            <person name="Erxleben A."/>
            <person name="Hahnlein A."/>
            <person name="Gunther S."/>
        </authorList>
    </citation>
    <scope>NUCLEOTIDE SEQUENCE [LARGE SCALE GENOMIC DNA]</scope>
    <source>
        <strain evidence="1 2">Tue57</strain>
    </source>
</reference>
<name>L8PSA2_STRVR</name>
<dbReference type="RefSeq" id="WP_003996112.1">
    <property type="nucleotide sequence ID" value="NZ_AMLP01000031.1"/>
</dbReference>
<proteinExistence type="predicted"/>
<organism evidence="1 2">
    <name type="scientific">Streptomyces viridochromogenes Tue57</name>
    <dbReference type="NCBI Taxonomy" id="1160705"/>
    <lineage>
        <taxon>Bacteria</taxon>
        <taxon>Bacillati</taxon>
        <taxon>Actinomycetota</taxon>
        <taxon>Actinomycetes</taxon>
        <taxon>Kitasatosporales</taxon>
        <taxon>Streptomycetaceae</taxon>
        <taxon>Streptomyces</taxon>
    </lineage>
</organism>
<dbReference type="AlphaFoldDB" id="L8PSA2"/>
<comment type="caution">
    <text evidence="1">The sequence shown here is derived from an EMBL/GenBank/DDBJ whole genome shotgun (WGS) entry which is preliminary data.</text>
</comment>
<dbReference type="EMBL" id="AMLP01000031">
    <property type="protein sequence ID" value="ELS58272.1"/>
    <property type="molecule type" value="Genomic_DNA"/>
</dbReference>